<feature type="coiled-coil region" evidence="17">
    <location>
        <begin position="4073"/>
        <end position="4100"/>
    </location>
</feature>
<feature type="region of interest" description="Disordered" evidence="18">
    <location>
        <begin position="3097"/>
        <end position="3117"/>
    </location>
</feature>
<feature type="region of interest" description="Disordered" evidence="18">
    <location>
        <begin position="2977"/>
        <end position="3054"/>
    </location>
</feature>
<dbReference type="PROSITE" id="PS00018">
    <property type="entry name" value="EF_HAND_1"/>
    <property type="match status" value="2"/>
</dbReference>
<gene>
    <name evidence="24" type="primary">DST</name>
</gene>
<feature type="region of interest" description="Disordered" evidence="18">
    <location>
        <begin position="7386"/>
        <end position="7443"/>
    </location>
</feature>
<dbReference type="Gene3D" id="1.20.58.1060">
    <property type="match status" value="1"/>
</dbReference>
<evidence type="ECO:0000256" key="16">
    <source>
        <dbReference type="PROSITE-ProRule" id="PRU00192"/>
    </source>
</evidence>
<feature type="coiled-coil region" evidence="17">
    <location>
        <begin position="5020"/>
        <end position="5082"/>
    </location>
</feature>
<dbReference type="InterPro" id="IPR002017">
    <property type="entry name" value="Spectrin_repeat"/>
</dbReference>
<dbReference type="SUPFAM" id="SSF47576">
    <property type="entry name" value="Calponin-homology domain, CH-domain"/>
    <property type="match status" value="1"/>
</dbReference>
<feature type="region of interest" description="Disordered" evidence="18">
    <location>
        <begin position="3318"/>
        <end position="3344"/>
    </location>
</feature>
<dbReference type="Pfam" id="PF02187">
    <property type="entry name" value="GAS2"/>
    <property type="match status" value="1"/>
</dbReference>
<evidence type="ECO:0000256" key="9">
    <source>
        <dbReference type="ARBA" id="ARBA00022723"/>
    </source>
</evidence>
<evidence type="ECO:0000256" key="3">
    <source>
        <dbReference type="ARBA" id="ARBA00004316"/>
    </source>
</evidence>
<dbReference type="InterPro" id="IPR049538">
    <property type="entry name" value="PCN-like_spectrin-like_rpt"/>
</dbReference>
<feature type="region of interest" description="Disordered" evidence="18">
    <location>
        <begin position="2562"/>
        <end position="2593"/>
    </location>
</feature>
<feature type="domain" description="GAR" evidence="22">
    <location>
        <begin position="7264"/>
        <end position="7342"/>
    </location>
</feature>
<feature type="region of interest" description="Disordered" evidence="18">
    <location>
        <begin position="2055"/>
        <end position="2085"/>
    </location>
</feature>
<dbReference type="InterPro" id="IPR041573">
    <property type="entry name" value="Desmoplakin_Spectrin-like"/>
</dbReference>
<feature type="region of interest" description="Disordered" evidence="18">
    <location>
        <begin position="2646"/>
        <end position="2676"/>
    </location>
</feature>
<protein>
    <submittedName>
        <fullName evidence="24">Dystonin isoform X9</fullName>
    </submittedName>
</protein>
<feature type="compositionally biased region" description="Low complexity" evidence="18">
    <location>
        <begin position="7402"/>
        <end position="7413"/>
    </location>
</feature>
<dbReference type="SUPFAM" id="SSF47473">
    <property type="entry name" value="EF-hand"/>
    <property type="match status" value="1"/>
</dbReference>
<keyword evidence="9" id="KW-0479">Metal-binding</keyword>
<dbReference type="InterPro" id="IPR043197">
    <property type="entry name" value="Plakin"/>
</dbReference>
<dbReference type="CDD" id="cd00051">
    <property type="entry name" value="EFh"/>
    <property type="match status" value="1"/>
</dbReference>
<feature type="domain" description="EF-hand" evidence="21">
    <location>
        <begin position="7224"/>
        <end position="7259"/>
    </location>
</feature>
<dbReference type="Pfam" id="PF00307">
    <property type="entry name" value="CH"/>
    <property type="match status" value="2"/>
</dbReference>
<dbReference type="InterPro" id="IPR001452">
    <property type="entry name" value="SH3_domain"/>
</dbReference>
<dbReference type="PROSITE" id="PS50222">
    <property type="entry name" value="EF_HAND_2"/>
    <property type="match status" value="2"/>
</dbReference>
<dbReference type="PROSITE" id="PS00020">
    <property type="entry name" value="ACTININ_2"/>
    <property type="match status" value="1"/>
</dbReference>
<feature type="coiled-coil region" evidence="17">
    <location>
        <begin position="6185"/>
        <end position="6212"/>
    </location>
</feature>
<evidence type="ECO:0000256" key="4">
    <source>
        <dbReference type="ARBA" id="ARBA00022443"/>
    </source>
</evidence>
<keyword evidence="7" id="KW-0597">Phosphoprotein</keyword>
<accession>A0ABM4HB67</accession>
<keyword evidence="23" id="KW-1185">Reference proteome</keyword>
<dbReference type="SMART" id="SM00243">
    <property type="entry name" value="GAS2"/>
    <property type="match status" value="1"/>
</dbReference>
<dbReference type="SMART" id="SM00054">
    <property type="entry name" value="EFh"/>
    <property type="match status" value="2"/>
</dbReference>
<evidence type="ECO:0000256" key="12">
    <source>
        <dbReference type="ARBA" id="ARBA00023136"/>
    </source>
</evidence>
<dbReference type="SMART" id="SM00250">
    <property type="entry name" value="PLEC"/>
    <property type="match status" value="9"/>
</dbReference>
<evidence type="ECO:0000256" key="18">
    <source>
        <dbReference type="SAM" id="MobiDB-lite"/>
    </source>
</evidence>
<dbReference type="Pfam" id="PF21019">
    <property type="entry name" value="Spectrin_3"/>
    <property type="match status" value="1"/>
</dbReference>
<dbReference type="SUPFAM" id="SSF75399">
    <property type="entry name" value="Plakin repeat"/>
    <property type="match status" value="2"/>
</dbReference>
<dbReference type="CDD" id="cd00176">
    <property type="entry name" value="SPEC"/>
    <property type="match status" value="18"/>
</dbReference>
<dbReference type="InterPro" id="IPR036872">
    <property type="entry name" value="CH_dom_sf"/>
</dbReference>
<feature type="compositionally biased region" description="Acidic residues" evidence="18">
    <location>
        <begin position="2307"/>
        <end position="2323"/>
    </location>
</feature>
<evidence type="ECO:0000313" key="23">
    <source>
        <dbReference type="Proteomes" id="UP001652640"/>
    </source>
</evidence>
<feature type="compositionally biased region" description="Polar residues" evidence="18">
    <location>
        <begin position="3172"/>
        <end position="3185"/>
    </location>
</feature>
<dbReference type="RefSeq" id="XP_070312813.1">
    <property type="nucleotide sequence ID" value="XM_070456712.1"/>
</dbReference>
<dbReference type="InterPro" id="IPR041615">
    <property type="entry name" value="Desmoplakin_SH3"/>
</dbReference>
<dbReference type="InterPro" id="IPR001589">
    <property type="entry name" value="Actinin_actin-bd_CS"/>
</dbReference>
<comment type="subcellular location">
    <subcellularLocation>
        <location evidence="1">Cell membrane</location>
    </subcellularLocation>
    <subcellularLocation>
        <location evidence="3">Cell projection</location>
    </subcellularLocation>
    <subcellularLocation>
        <location evidence="2">Cytoplasm</location>
        <location evidence="2">Cytoskeleton</location>
    </subcellularLocation>
</comment>
<dbReference type="Pfam" id="PF00435">
    <property type="entry name" value="Spectrin"/>
    <property type="match status" value="20"/>
</dbReference>
<feature type="compositionally biased region" description="Polar residues" evidence="18">
    <location>
        <begin position="2360"/>
        <end position="2372"/>
    </location>
</feature>
<feature type="coiled-coil region" evidence="17">
    <location>
        <begin position="741"/>
        <end position="768"/>
    </location>
</feature>
<feature type="region of interest" description="Disordered" evidence="18">
    <location>
        <begin position="2301"/>
        <end position="2412"/>
    </location>
</feature>
<keyword evidence="8" id="KW-0493">Microtubule</keyword>
<keyword evidence="10" id="KW-0677">Repeat</keyword>
<dbReference type="PROSITE" id="PS00019">
    <property type="entry name" value="ACTININ_1"/>
    <property type="match status" value="1"/>
</dbReference>
<feature type="coiled-coil region" evidence="17">
    <location>
        <begin position="6946"/>
        <end position="6973"/>
    </location>
</feature>
<feature type="coiled-coil region" evidence="17">
    <location>
        <begin position="670"/>
        <end position="697"/>
    </location>
</feature>
<dbReference type="Gene3D" id="1.20.58.60">
    <property type="match status" value="31"/>
</dbReference>
<dbReference type="PROSITE" id="PS50002">
    <property type="entry name" value="SH3"/>
    <property type="match status" value="1"/>
</dbReference>
<feature type="compositionally biased region" description="Basic and acidic residues" evidence="18">
    <location>
        <begin position="2071"/>
        <end position="2082"/>
    </location>
</feature>
<keyword evidence="15" id="KW-0966">Cell projection</keyword>
<evidence type="ECO:0000256" key="8">
    <source>
        <dbReference type="ARBA" id="ARBA00022701"/>
    </source>
</evidence>
<dbReference type="InterPro" id="IPR018159">
    <property type="entry name" value="Spectrin/alpha-actinin"/>
</dbReference>
<feature type="compositionally biased region" description="Polar residues" evidence="18">
    <location>
        <begin position="7414"/>
        <end position="7433"/>
    </location>
</feature>
<evidence type="ECO:0000256" key="15">
    <source>
        <dbReference type="ARBA" id="ARBA00023273"/>
    </source>
</evidence>
<evidence type="ECO:0000313" key="24">
    <source>
        <dbReference type="RefSeq" id="XP_070312813.1"/>
    </source>
</evidence>
<feature type="compositionally biased region" description="Basic and acidic residues" evidence="18">
    <location>
        <begin position="2238"/>
        <end position="2251"/>
    </location>
</feature>
<keyword evidence="6" id="KW-0963">Cytoplasm</keyword>
<keyword evidence="4 16" id="KW-0728">SH3 domain</keyword>
<name>A0ABM4HB67_ODOVR</name>
<dbReference type="Pfam" id="PF18373">
    <property type="entry name" value="Spectrin_2"/>
    <property type="match status" value="1"/>
</dbReference>
<keyword evidence="13" id="KW-0009">Actin-binding</keyword>
<dbReference type="InterPro" id="IPR036534">
    <property type="entry name" value="GAR_dom_sf"/>
</dbReference>
<organism evidence="23 24">
    <name type="scientific">Odocoileus virginianus</name>
    <name type="common">White-tailed deer</name>
    <dbReference type="NCBI Taxonomy" id="9874"/>
    <lineage>
        <taxon>Eukaryota</taxon>
        <taxon>Metazoa</taxon>
        <taxon>Chordata</taxon>
        <taxon>Craniata</taxon>
        <taxon>Vertebrata</taxon>
        <taxon>Euteleostomi</taxon>
        <taxon>Mammalia</taxon>
        <taxon>Eutheria</taxon>
        <taxon>Laurasiatheria</taxon>
        <taxon>Artiodactyla</taxon>
        <taxon>Ruminantia</taxon>
        <taxon>Pecora</taxon>
        <taxon>Cervidae</taxon>
        <taxon>Odocoileinae</taxon>
        <taxon>Odocoileus</taxon>
    </lineage>
</organism>
<proteinExistence type="predicted"/>
<feature type="compositionally biased region" description="Polar residues" evidence="18">
    <location>
        <begin position="7353"/>
        <end position="7365"/>
    </location>
</feature>
<sequence length="7561" mass="851684">MAGYLSPAAYLCVDEQEYLQAYEDVLERYKDERDKVQKKTFTKWINQHLMKVRKHVNDLYEDLRDGHNLISLLEVLSGDTLPREKGRMRFHRLQNVQIALDYLKRRQVKLVNIRNDDITDGNPKLTLGLIWTIILHFQISDIHVTGESEDMSAKERLLLWTQQATEGYAGIRCENFTTCWRDGKLFNAIIHKYRPDLIDMNTVAVQSNLANLEHAFYVAEKIGVIRLLDPEDVDVSSPDEKSVITYVSSLYDAFPKVPEGGEGIGANDVEVKWIEYQNMVNYLVQWIRHHVATMSERTFPNNPVELKALYNQYLQFKETEIPPKETEKSKIKRLYKLLEIWIEFGRIKLLQGYHPNDIEKEWGKLIIAMLEREKALRPEVERLEMLQQIANRVQRGSVVCEDKLLLARNALQSDSKRLESGLQFQNEAEIAGYILECENLLRQHVIDVQILIDGKYYQADQLVQRVAKLRDDIMALRNECSSVYSKGRVLTTEQTKLMISGISQSLNSGFAQTLNPSVHSGLTQGLTPSLTPSSVTSGLSSGLTSRLTPSATPAYTPGFPSGLVPNLGSGGETGPLQTLKLMQIRKPLLRSSLLDQNLTEEEINMKFVQDLLNWVDEMQVQLDRTEWGSDLPSVESQLENHKNVHRAIEEFESSLKEAKLSEIQMTAPLKLTYAEKLHRLENQYAKLLNTSRNQERHLDTLHNFVTRATNELIWLNEKEEEEVAYDWSERNTNITRKRDYHAELMRELDQKEETIKSVQEIAEQLLLENHPARLTIEAYRAAMQTQWSWILQLCQCVEQHVKENGAYFEFFNDAKEATDYLRNLKDAIQRKYSCDRSSSIHKLEDLVQESMEEKEELLQYKSTVASLMGRAKTIVQLKPRNPDCPLKTSLPIKAICDYRQIEITIFKDDECVLANNSHRAKWKVISPTGNEAMVPSVCFTVPPPNKEAVDFANRIEQQYQNVLTLWHESHINMKSVVSWHYLINEIDRIRASNVASIKTMLPGEHQQVLSNLQSRFEDFLEDSQESQIFSGSDITQLEKEVNVCKQYYQELLKSAEREEQEESAYNLYISEVRNLRLRLESCEDRLIRQIRTPLERDDLHESVFRISEQEKLKKELERLKEDLATITSKCEDFFSQAAASASTPVLRSELSVVVQSMNHVYSMSSTYIEKLKTVNLVLKNTQAAEALVKLYETKLCEEEAVIADKNNIENLISTLKQWRSEVDEKREVFHELEDELQRAKTISDEMFKTYKERDLDFDWHKEKADQLVERWQNVHVQIDNRLRDLEGIGKSLKYYRDTYHPLDDWIQQVETTQRKIQENQPENSKTLATQLNQQKMLVSEIEMKQSKMDECQKYAEQYSTAVKDYELQTMTYRAMVDSQQKSPVKRRRLQSSADLVIQEFMDLRTRYTALVTLMTQYIKFAGDSLKRLEEEEKSLEEEKKEHVEKAKELQKWVSNISMTLRDGEKAGKSSFSKQKISSEEISIKKEQLSEALQGMQLFLAKHGDKMTDEERNELEKQVKTLQESYNLFFSESLKQLQQSQTLGDIKVEEKLDKVIAGTVDQSTGEVLSVFQSVLRGLLDYDTGIRLLETQLMISGLISPELRTCFNLKDAQSHGLIDEQVLSQLQELDEMKEIISAVSSTRVPVLDALAEGVISEAMAIRVLEILLSTGSLVIPATGEQLTLQKAFQQHLVSSALFSKILERQNLCKDLIDPSTSEKVSLIDIMQRSVLQEDLGMRLLPVRPQEGGRITLKCGRNVSILRAAHEGLIDRETMFRLLGAQLLSGGLINSKSGRRLTVEEAVAEGVMDRDTANSILTYQVETGGIIRCNPPKRLTVDEAVQCDLIPPSSALLVLEAQRGYVGLIWPHSGEIFPTSSSLQQELITHELASKILEGRQKITALYIPETCQVIDLEVATQLGIIDNNTASILKSITLPDKMPDLRDLEACKNAKRWLSFCKFQPSVVHDYRLDEDAFDGEEPVATQSSEQTKKLFLSYLMINSYMDANTGQRLLLYDGDLNEAVGMLLEGCGAEIDKDTPTEECSDVLRLPGVFLNNTASKAMGESPASPSSSDECLQREPENKETPENAIDEEFQELETNVIRSEFWLSENLADVIATDLKVKKSPGVCVPCSRSYLRQLGLADVSLPSQDSENRLENGENQSQLETKEHADERSCSKNLHKFASDLITNPMIKSKTSRAYDLNETENEDNISRGSTLFDYSPRLSALLSHDKLRTQQGSFHDVRSAESSGKKCETSTLPFNEQTESSGQRIREKFHDQFLGIAAINISLKGEQAVEKSFSVGCSHPQVEDQSDDFGSDTCGEDEDTPAASQREPEEEQSESTVEGSSDAPTPRAGCRHVSPAHTRTPSLEGTVSASAGDYETSLLDDRQSDTATDTDSDADFYDTPLFEDDDHDSLLLEGDDCDCLQPEDYDSLPEDDWAASPGELFYDVSTEGEHSVGTQAGLADSLGVRGEVQSLQDFLIGAGKAEFGSGEEIQLNSLGSHEVSGLLMETVSERDSADDLEGDESDSLTDYEIVGEESFRTEVQSEDAGCWKEREKDCVTGQGFKSAPDHLESVQSKDSYKGSVSVRNEQDDADDCAADAGDGVGREGAEPVGQGAAAALVIPGCIAAPETENSCVSQRNNKTILPTQKHHHNSSQKQQGVNVLQPESSSKSSLGPEINHFLEDTNKVVGKGIEDLLNHEIVLQDELLPLMKDTESENTFSPVGALPNTSISSASELEDHLKNTGLKLVQPESADSVKGGNPYYENVTLCGDSSNDEIICSEPSLTGKPAEEGHLSFTVSVADNDPPGSGRDLIKRRADKSSILTEDEASIPKMCADKGVLIEGPLEDNKYPELLPSKSTRESLHLVNNPFPSPQTTHSEEHSQEGTLKNTTVALKDEPQNLPTVVSRSPVQFENLEEIFDSSVSQVISDDMTSDMTLSKGFTRIETDSLPSGPEDELDLFTYLKHCAKDVKAKDVLKPGEDTSNCIPVASSPRKEHLHSGVNNADETAALAQEDSPPKEMTQQKDLPAEESRSGVPKFTPAGDESTPSGFPLGNAEGLGKHMGFVQSELCADGVRTNSSKAISNDCSSLEINSKKEGIEQQKGKEPAPSPGAQGSEVQVAELSQALVEDVRDTLKGSLKEGHVTPQELGKPSASADTNILIQTLIPRGSSSQLVNETTGVPSDSIASGCGISPTKNSPASKAESREDSLCIANLKSEFLLNILKQNQYSQKVIGAFELMKELTQMECDLEKKGGISALPPLHLENIFCKLLADGYSEKGGQGSDLNQKSPTAPEVTDEEPHILEEFNSKGGNPCSLNLQSVKESGPENSPVCAPGLPRDGRRKEPCAASPGRLECILGSEDLASGDSSMERFSKELQQCLQHRSKMCEYLALLQDMKPPFGSQDSQDGSLEALRDQLKQLETFELGLAPIGVILRKDMTLAEEFVQSVPDDFPRGPLEDLSVSLQNLQTAFSSLQAASSERMNHITLAIDSEVSKLAVSHEEFLQKLQSFSRWISEMSESVKDVEVMTVRDAEPIKQSLEFLKNVLKDLGHTKTQLETVAFDVQFFISEYAQDLSPTQSRQLLRLLNTTQKGFLDVQDSVTTQVEHLEAQLQLEQDLDHQKLVAERQQEYKEKLQGICDLLTQTENRLIGHQEAFMIGDGTAELKKYQSKQEELQKDMQGSAQALAEIVKNTENFLRESGEKLSREDKAVIEQKLNEAKIKCEQLTIKAEQSKKELDKAVTTAVKEETEKVAAAKQLEESKTKIENLLDWLANVDRDSGRAAVEPKQVIEQNGTHFQEGDGKSMMGEEDEFNGNLLDTDVDGHVGTTEENLNQQYQRMKAQHAELAARHQAVLAATQAAQALLETQGHHLCPEEKEKLQRNVTELKTHFESALAASETAVRRTRSLQEELQKFDADCGEFEQWLQQAEQDLQNLEAGADDLSGLTAKLKRQKSFSEDVISHKGDLRYITISGNRVLEAAKSCGGREGGGRADRDQVDTSAAHREVQGRLDRATDRFRSLYTKCNVLGNNLKDLVDKYQHYEDASCGLLSGLQACEATASRHLSEPIAVDPKNLQRQLEEMKALQGQISSQQVAVEKLKKTAEVLLDSRGPLLPAKNDIQKTLDDIVGRYDDLSASVSERNERLQMTLTRSLSVQDGLDEMLLWMAGVERCLQEPCQLPLSSSALQDAISKSIMLEQDIAGRQSSINAMNEKVNRFTETADPSTASSLQARMKDLAFRFSEASHKHKEKLAQMEKLKTKVERFENLSEKLQTFLEAKTQALTEADVPGKDVTELSQFMQESTSELLERKKDLEVLQNLLKEISSHGLPGDKALVFEKTNNLSKKFKEMEDTVKEKKEAVSSCQEQMDAFQVLVKSLKSWIKETTERVPVVQPSFGAEDLQKSLEETKKLQEKWSLKTPEIQKVSSSGNSLCNLISAVTTPAKAIAAVKSGGVILNGEGTATDTQDILANKGLASIKKDMTDISHGYEDLGLLLKDKIGELSTKLSRLQKAQEESSAMMQWLQTMGSTATKWHQAPTPTDTEAVKSQVEQNKLFEAELKQNVNKVQELKDKLTELLEENPDAPEAPRWKQMLTDIDSKWQELNQLTVDRQQKLEESSNNLTQFQTVEAQLKQWLVEKELMVSVLGPLSIDPNMLNTQRQQVQILLQEFDTRKPQYEQLTAAGRGILHRPGEHPSSHGIVKEQLAAVTQKWDSLTGQLRDRCDRIDQAVGKSTQYQSLLRSLSEKLAGLDDQLSSSVAGGAHPDAMSQQLETAQKLQRAVEQEGTRIRAAQALCEDLAALVREEYLRAELSRQLDGVLKSFKDLEQKAETHVEHLQSACASSHQFQQMSRDFQAWLDTKKEEQNKSPPISAKVEVLESLAKDQKDFRKTLTAQSHLYEKTIAEGENLLLKTQGSEKVALQLQLNTLKTNWDGLQKQVKDREDRVKDTLEKALKYKEHVDTLRPWIDRCQGSLEEIKCSLDPAETEDALAQLKALQKEMDQHFGLVEQLSGAAGSLLGVCEADQEAVAEERERLLQKVDTVTEQVHRKKFSLENMAQKFKEFQEISKEAQRQLQSAKDQLAVHDSLGPQAHSNKSLTVLQTQQKALQTLKSQVELAQGLARDLVAEASDSKGTSEVLLQAETLAQEHGALSQQVDDKCSFLETKLQGIGHFQNTIREMFSQFAEFDDELDGMAPVGRDAETLQKQKEAIRTFLEKLEALIANNANANKTCKMMLATEEASPDLVGIKRDLEALSKQCNKLWDRAEARKEQVEGTIVRLEEFYSKLQEFSTLLQKAEELEESQGPVGMETETINQQLDVFKVFQKEEIEPLQVKHQDVNWLGQGLIQSAAKGASTEALEHDLDDASTRWKTLNKKVAQRAAQLQEALLHCGRFQDALESLLSWMGDTEELVANQKAPSAEFKVVKAQIQEQKLLQRLLDDRKSTVEVIKREGEKIAATAEPPDKVKILKQLSLLDSRWEALLSKAETRNRQLEGISVVAQQFHETLEPLNEWLSTTEKRLANCEPVGTQAPKLEEQIEQHKALEDDILHHNKHLHQAVSIGQSLKVLSSREDKDMVQSKLDSSQVWYIEIQEKSHSRSQLLQQALCNAKIFGEDEVELMNWLSEAHDKLRRLSVQDSSPERLWTQQAELRVLQEDIQLRKQNVDQALLNGLELLKRTTGDEVLIIQDKLEAIKARYQDITKLSTDVAKTLEQALQLAQRLQATHEALCTWLDKVEVELLSYETQVLKGEAASQAHARQKELQKEAKSHKALLDSLNEVSAALLELVPWRAREGLERTVAEDNDRFRLVSDAVAQRVEAIDAALLRAQQFDQAADAELAWINETEKKLTSLGDIRLEQDQTSAQLQVQKTFTMEILRHKDIIDELVKSGHKIMSTCSEEEKQPMKKKLDTVLKNYDAICQVNSERYLQLERAQSLVSQFWETYEELWPWLTDTQRAIAQLPAPALEYESLRQQQEEHRQLRELIAEHKPHIDKMNKTGPQLLELSPSEGFSIQEKYVAADTLYSQIKEDVRKRAVALDEAISQSTQFHDKIDQILESLERVVERLRQPPSISAEVEKIREQVSENKNVAVDMEKLQPLYETLRQRGEEMIARSQGTDKDISAKAVQDKLDQMVFIWENIHVLVEEREAKLLDVMELAEKFWCDHLSLVVTTKDTQDFIRDLEDPGIDPSVVKQQQEAAEAIREEIDGLQEELDMVINLGSELIAACGEPDKPIVKKSIDELNSAWDSLNKAWKDRVDRLEEAMQTAVQYQDGLQALFDWVDIAGGKLASMSPIGTDLETVKQQIDELKQFKSEAYQQQIEMERLNHQAELLLKKVTEDSDKHSVQDPLMELKLIWDSLEERIINRQHKLEGALLALGQFQHALDELLAWLTHTEGLLSEQKPVGADPKAIEIELAKHHVLQNDVLAHQSTVEAVNKAGNDLIESSAGEEASSLQNKLEVLNQRWQNVLEKTEQRKQQLDAALRQAKGFHGEIEDLQQWLTDTERHLLASKPLGGLPETAREQLNAHLEICAAFDVKEETYKTLMQKGQQMLARCPKSAETNIDQDINNLKEKWESVEMKLNERKVKLEEALTVAVEFHNSLQDFINWLTQAEQTLNVASRPSLILDTVLFQIDEHKVFANEVNSHREQIIELDKTGTHLKYFSQKQDVVLIKNLLISVQSRWEKVVQRLVERGRSLDEARKRAKQFHDAWSKLMEWLEESEKSLDSELEIANDPDKIKTQLAQHKEFQKSLGAKHSVYDTTSRTGRSLKEKTTLADDNLKLDDMLSELRDKWDTICGKSVERQNKLEEALLFSGQFTDALQALIDWLYRVEPQLAEDQPVHGDIDLVMNLIDNHKVFQKELGKRTSSVQALKRSARELIEGSQDDSSWVRVQMQELSTRWETVCALSISKQSRLEAALRQAEEFHSVVHALLEWLAEAEQTLRFHGVLPDDEDALRTLIDQHKEFMKRLEEKRAALNKATSMGDAILAICHPDSITTIKHWITIIRARFEEVLAWAKQHQQRLAGALAGLIAKQELLEALLAWLQWAETTLSDRDKEVIPQEIEEVKALIAEHQTFMEEMTRKQPDVDRVTKTYKRRAADPSSLQSHIPVLDKGRAGRKRLPAPSFYPSGSQTQIETKNPRVNLLVSKWQQVWLLALERRRKLNDALDRLEELREFANFDFDVWRKKYMRWMNHKKSRVMDFFRRIDKDQDGKITRQEFIDGILSSKFPTSRLEMSAVADIFDRDGDGYIDYYEFVAALHPNKDAYKPVTDADKIEDEVTRQVAKCKCAKRFQVEQIGDNKYRFFLGNQFGDSQQLRLVRILRSTVMVRVGGGWMALDEFLVKNDPCRVHHHGSKMLRSESNSSITTTQPTIAKGRTNMELREKFILADGATQGMAAFRPRGRRSRPSSRAASPNRSMSVSSQAGQAASPQVPASSTPKGTPIQGSKLRLPGYLSGKGFHSGEDSGLITTAAARVRTQFADPRRTPSRPGSRAGSKAGSRASSRRGSDASDFDISEIQSACSDVEIVPPTHRPTPRAGSRPPGAKPSKIPTPQRKSPARKLDKSSKR</sequence>
<feature type="compositionally biased region" description="Acidic residues" evidence="18">
    <location>
        <begin position="2391"/>
        <end position="2412"/>
    </location>
</feature>
<feature type="region of interest" description="Disordered" evidence="18">
    <location>
        <begin position="3981"/>
        <end position="4001"/>
    </location>
</feature>
<dbReference type="SUPFAM" id="SSF143575">
    <property type="entry name" value="GAS2 domain-like"/>
    <property type="match status" value="1"/>
</dbReference>
<dbReference type="GeneID" id="110128717"/>
<evidence type="ECO:0000256" key="2">
    <source>
        <dbReference type="ARBA" id="ARBA00004245"/>
    </source>
</evidence>
<feature type="coiled-coil region" evidence="17">
    <location>
        <begin position="6444"/>
        <end position="6482"/>
    </location>
</feature>
<dbReference type="CDD" id="cd21239">
    <property type="entry name" value="CH_DYST_rpt2"/>
    <property type="match status" value="1"/>
</dbReference>
<evidence type="ECO:0000256" key="11">
    <source>
        <dbReference type="ARBA" id="ARBA00022837"/>
    </source>
</evidence>
<feature type="domain" description="Calponin-homology (CH)" evidence="20">
    <location>
        <begin position="35"/>
        <end position="138"/>
    </location>
</feature>
<keyword evidence="11" id="KW-0106">Calcium</keyword>
<keyword evidence="14" id="KW-0206">Cytoskeleton</keyword>
<feature type="region of interest" description="Disordered" evidence="18">
    <location>
        <begin position="3172"/>
        <end position="3204"/>
    </location>
</feature>
<dbReference type="Pfam" id="PF17902">
    <property type="entry name" value="SH3_10"/>
    <property type="match status" value="1"/>
</dbReference>
<dbReference type="Pfam" id="PF21097">
    <property type="entry name" value="SR_plectin_7"/>
    <property type="match status" value="1"/>
</dbReference>
<dbReference type="Proteomes" id="UP001652640">
    <property type="component" value="Chromosome 27"/>
</dbReference>
<dbReference type="InterPro" id="IPR018247">
    <property type="entry name" value="EF_Hand_1_Ca_BS"/>
</dbReference>
<dbReference type="InterPro" id="IPR011992">
    <property type="entry name" value="EF-hand-dom_pair"/>
</dbReference>
<dbReference type="SMART" id="SM00150">
    <property type="entry name" value="SPEC"/>
    <property type="match status" value="35"/>
</dbReference>
<evidence type="ECO:0000256" key="17">
    <source>
        <dbReference type="SAM" id="Coils"/>
    </source>
</evidence>
<keyword evidence="12" id="KW-0472">Membrane</keyword>
<dbReference type="InterPro" id="IPR002048">
    <property type="entry name" value="EF_hand_dom"/>
</dbReference>
<keyword evidence="5" id="KW-1003">Cell membrane</keyword>
<feature type="domain" description="EF-hand" evidence="21">
    <location>
        <begin position="7188"/>
        <end position="7223"/>
    </location>
</feature>
<keyword evidence="17" id="KW-0175">Coiled coil</keyword>
<feature type="coiled-coil region" evidence="17">
    <location>
        <begin position="5195"/>
        <end position="5225"/>
    </location>
</feature>
<feature type="coiled-coil region" evidence="17">
    <location>
        <begin position="3708"/>
        <end position="3742"/>
    </location>
</feature>
<dbReference type="Pfam" id="PF13499">
    <property type="entry name" value="EF-hand_7"/>
    <property type="match status" value="1"/>
</dbReference>
<evidence type="ECO:0000256" key="5">
    <source>
        <dbReference type="ARBA" id="ARBA00022475"/>
    </source>
</evidence>
<dbReference type="Gene3D" id="2.30.30.40">
    <property type="entry name" value="SH3 Domains"/>
    <property type="match status" value="1"/>
</dbReference>
<evidence type="ECO:0000256" key="7">
    <source>
        <dbReference type="ARBA" id="ARBA00022553"/>
    </source>
</evidence>
<feature type="coiled-coil region" evidence="17">
    <location>
        <begin position="1418"/>
        <end position="1448"/>
    </location>
</feature>
<dbReference type="Pfam" id="PF00681">
    <property type="entry name" value="Plectin"/>
    <property type="match status" value="2"/>
</dbReference>
<dbReference type="InterPro" id="IPR035915">
    <property type="entry name" value="Plakin_repeat_sf"/>
</dbReference>
<feature type="coiled-coil region" evidence="17">
    <location>
        <begin position="12"/>
        <end position="39"/>
    </location>
</feature>
<dbReference type="Gene3D" id="1.10.418.10">
    <property type="entry name" value="Calponin-like domain"/>
    <property type="match status" value="2"/>
</dbReference>
<feature type="region of interest" description="Disordered" evidence="18">
    <location>
        <begin position="2144"/>
        <end position="2170"/>
    </location>
</feature>
<dbReference type="InterPro" id="IPR001715">
    <property type="entry name" value="CH_dom"/>
</dbReference>
<feature type="compositionally biased region" description="Low complexity" evidence="18">
    <location>
        <begin position="7481"/>
        <end position="7495"/>
    </location>
</feature>
<feature type="region of interest" description="Disordered" evidence="18">
    <location>
        <begin position="523"/>
        <end position="557"/>
    </location>
</feature>
<dbReference type="Pfam" id="PF21020">
    <property type="entry name" value="Spectrin_4"/>
    <property type="match status" value="1"/>
</dbReference>
<feature type="compositionally biased region" description="Polar residues" evidence="18">
    <location>
        <begin position="2252"/>
        <end position="2266"/>
    </location>
</feature>
<dbReference type="InterPro" id="IPR001101">
    <property type="entry name" value="Plectin_repeat"/>
</dbReference>
<feature type="region of interest" description="Disordered" evidence="18">
    <location>
        <begin position="7469"/>
        <end position="7561"/>
    </location>
</feature>
<feature type="region of interest" description="Disordered" evidence="18">
    <location>
        <begin position="2235"/>
        <end position="2266"/>
    </location>
</feature>
<evidence type="ECO:0000256" key="14">
    <source>
        <dbReference type="ARBA" id="ARBA00023212"/>
    </source>
</evidence>
<feature type="domain" description="Calponin-homology (CH)" evidence="20">
    <location>
        <begin position="151"/>
        <end position="255"/>
    </location>
</feature>
<evidence type="ECO:0000259" key="20">
    <source>
        <dbReference type="PROSITE" id="PS50021"/>
    </source>
</evidence>
<dbReference type="PANTHER" id="PTHR23169:SF24">
    <property type="entry name" value="DYSTONIN"/>
    <property type="match status" value="1"/>
</dbReference>
<evidence type="ECO:0000259" key="19">
    <source>
        <dbReference type="PROSITE" id="PS50002"/>
    </source>
</evidence>
<dbReference type="Gene3D" id="1.10.238.10">
    <property type="entry name" value="EF-hand"/>
    <property type="match status" value="1"/>
</dbReference>
<reference evidence="23" key="1">
    <citation type="journal article" date="2022" name="J. Hered.">
        <title>A De Novo Chromosome-Level Genome Assembly of the White-Tailed Deer, Odocoileus Virginianus.</title>
        <authorList>
            <person name="London E.W."/>
            <person name="Roca A.L."/>
            <person name="Novakofski J.E."/>
            <person name="Mateus-Pinilla N.E."/>
        </authorList>
    </citation>
    <scope>NUCLEOTIDE SEQUENCE [LARGE SCALE GENOMIC DNA]</scope>
</reference>
<feature type="region of interest" description="Disordered" evidence="18">
    <location>
        <begin position="7350"/>
        <end position="7370"/>
    </location>
</feature>
<dbReference type="PROSITE" id="PS51460">
    <property type="entry name" value="GAR"/>
    <property type="match status" value="1"/>
</dbReference>
<feature type="coiled-coil region" evidence="17">
    <location>
        <begin position="4337"/>
        <end position="4364"/>
    </location>
</feature>
<feature type="coiled-coil region" evidence="17">
    <location>
        <begin position="4549"/>
        <end position="4576"/>
    </location>
</feature>
<evidence type="ECO:0000259" key="21">
    <source>
        <dbReference type="PROSITE" id="PS50222"/>
    </source>
</evidence>
<dbReference type="Gene3D" id="3.90.1290.10">
    <property type="entry name" value="Plakin repeat"/>
    <property type="match status" value="3"/>
</dbReference>
<evidence type="ECO:0000256" key="13">
    <source>
        <dbReference type="ARBA" id="ARBA00023203"/>
    </source>
</evidence>
<feature type="compositionally biased region" description="Low complexity" evidence="18">
    <location>
        <begin position="525"/>
        <end position="550"/>
    </location>
</feature>
<evidence type="ECO:0000256" key="1">
    <source>
        <dbReference type="ARBA" id="ARBA00004236"/>
    </source>
</evidence>
<feature type="compositionally biased region" description="Basic and acidic residues" evidence="18">
    <location>
        <begin position="3987"/>
        <end position="4001"/>
    </location>
</feature>
<feature type="coiled-coil region" evidence="17">
    <location>
        <begin position="6291"/>
        <end position="6321"/>
    </location>
</feature>
<evidence type="ECO:0000259" key="22">
    <source>
        <dbReference type="PROSITE" id="PS51460"/>
    </source>
</evidence>
<dbReference type="PROSITE" id="PS50021">
    <property type="entry name" value="CH"/>
    <property type="match status" value="2"/>
</dbReference>
<reference evidence="24" key="2">
    <citation type="submission" date="2025-08" db="UniProtKB">
        <authorList>
            <consortium name="RefSeq"/>
        </authorList>
    </citation>
    <scope>IDENTIFICATION</scope>
    <source>
        <tissue evidence="24">Tongue muscle</tissue>
    </source>
</reference>
<feature type="coiled-coil region" evidence="17">
    <location>
        <begin position="1208"/>
        <end position="1242"/>
    </location>
</feature>
<dbReference type="InterPro" id="IPR003108">
    <property type="entry name" value="GAR_dom"/>
</dbReference>
<evidence type="ECO:0000256" key="10">
    <source>
        <dbReference type="ARBA" id="ARBA00022737"/>
    </source>
</evidence>
<dbReference type="PANTHER" id="PTHR23169">
    <property type="entry name" value="ENVOPLAKIN"/>
    <property type="match status" value="1"/>
</dbReference>
<feature type="domain" description="SH3" evidence="19">
    <location>
        <begin position="887"/>
        <end position="944"/>
    </location>
</feature>
<feature type="compositionally biased region" description="Polar residues" evidence="18">
    <location>
        <begin position="2659"/>
        <end position="2672"/>
    </location>
</feature>
<dbReference type="Gene3D" id="3.30.920.20">
    <property type="entry name" value="Gas2-like domain"/>
    <property type="match status" value="1"/>
</dbReference>
<evidence type="ECO:0000256" key="6">
    <source>
        <dbReference type="ARBA" id="ARBA00022490"/>
    </source>
</evidence>
<feature type="region of interest" description="Disordered" evidence="18">
    <location>
        <begin position="2864"/>
        <end position="2885"/>
    </location>
</feature>
<dbReference type="CDD" id="cd21236">
    <property type="entry name" value="CH_DYST_rpt1"/>
    <property type="match status" value="1"/>
</dbReference>
<dbReference type="SUPFAM" id="SSF46966">
    <property type="entry name" value="Spectrin repeat"/>
    <property type="match status" value="29"/>
</dbReference>
<dbReference type="SMART" id="SM00033">
    <property type="entry name" value="CH"/>
    <property type="match status" value="2"/>
</dbReference>